<evidence type="ECO:0000313" key="10">
    <source>
        <dbReference type="Proteomes" id="UP000183461"/>
    </source>
</evidence>
<evidence type="ECO:0000256" key="4">
    <source>
        <dbReference type="ARBA" id="ARBA00023125"/>
    </source>
</evidence>
<evidence type="ECO:0000256" key="3">
    <source>
        <dbReference type="ARBA" id="ARBA00022908"/>
    </source>
</evidence>
<dbReference type="Gene3D" id="1.10.443.10">
    <property type="entry name" value="Intergrase catalytic core"/>
    <property type="match status" value="1"/>
</dbReference>
<keyword evidence="3" id="KW-0229">DNA integration</keyword>
<dbReference type="Gene3D" id="1.10.150.130">
    <property type="match status" value="1"/>
</dbReference>
<dbReference type="PANTHER" id="PTHR30349">
    <property type="entry name" value="PHAGE INTEGRASE-RELATED"/>
    <property type="match status" value="1"/>
</dbReference>
<name>A0A1K1ME94_RUMFL</name>
<comment type="similarity">
    <text evidence="2">Belongs to the 'phage' integrase family.</text>
</comment>
<evidence type="ECO:0000259" key="8">
    <source>
        <dbReference type="PROSITE" id="PS51900"/>
    </source>
</evidence>
<evidence type="ECO:0000256" key="5">
    <source>
        <dbReference type="ARBA" id="ARBA00023172"/>
    </source>
</evidence>
<dbReference type="CDD" id="cd01189">
    <property type="entry name" value="INT_ICEBs1_C_like"/>
    <property type="match status" value="1"/>
</dbReference>
<dbReference type="RefSeq" id="WP_072299480.1">
    <property type="nucleotide sequence ID" value="NZ_FPIP01000002.1"/>
</dbReference>
<dbReference type="AlphaFoldDB" id="A0A1K1ME94"/>
<evidence type="ECO:0000259" key="7">
    <source>
        <dbReference type="PROSITE" id="PS51898"/>
    </source>
</evidence>
<dbReference type="Pfam" id="PF14659">
    <property type="entry name" value="Phage_int_SAM_3"/>
    <property type="match status" value="1"/>
</dbReference>
<dbReference type="GO" id="GO:0006310">
    <property type="term" value="P:DNA recombination"/>
    <property type="evidence" value="ECO:0007669"/>
    <property type="project" value="UniProtKB-KW"/>
</dbReference>
<keyword evidence="5" id="KW-0233">DNA recombination</keyword>
<dbReference type="Pfam" id="PF00589">
    <property type="entry name" value="Phage_integrase"/>
    <property type="match status" value="1"/>
</dbReference>
<proteinExistence type="inferred from homology"/>
<dbReference type="InterPro" id="IPR011010">
    <property type="entry name" value="DNA_brk_join_enz"/>
</dbReference>
<dbReference type="Proteomes" id="UP000183461">
    <property type="component" value="Unassembled WGS sequence"/>
</dbReference>
<protein>
    <submittedName>
        <fullName evidence="9">Site-specific recombinase XerD</fullName>
    </submittedName>
</protein>
<evidence type="ECO:0000256" key="6">
    <source>
        <dbReference type="PROSITE-ProRule" id="PRU01248"/>
    </source>
</evidence>
<accession>A0A1K1ME94</accession>
<dbReference type="PANTHER" id="PTHR30349:SF91">
    <property type="entry name" value="INTA PROTEIN"/>
    <property type="match status" value="1"/>
</dbReference>
<dbReference type="EMBL" id="FPIP01000002">
    <property type="protein sequence ID" value="SFW21423.1"/>
    <property type="molecule type" value="Genomic_DNA"/>
</dbReference>
<organism evidence="9 10">
    <name type="scientific">Ruminococcus flavefaciens</name>
    <dbReference type="NCBI Taxonomy" id="1265"/>
    <lineage>
        <taxon>Bacteria</taxon>
        <taxon>Bacillati</taxon>
        <taxon>Bacillota</taxon>
        <taxon>Clostridia</taxon>
        <taxon>Eubacteriales</taxon>
        <taxon>Oscillospiraceae</taxon>
        <taxon>Ruminococcus</taxon>
    </lineage>
</organism>
<dbReference type="InterPro" id="IPR050090">
    <property type="entry name" value="Tyrosine_recombinase_XerCD"/>
</dbReference>
<dbReference type="InterPro" id="IPR002104">
    <property type="entry name" value="Integrase_catalytic"/>
</dbReference>
<dbReference type="PROSITE" id="PS51898">
    <property type="entry name" value="TYR_RECOMBINASE"/>
    <property type="match status" value="1"/>
</dbReference>
<comment type="function">
    <text evidence="1">Site-specific tyrosine recombinase, which acts by catalyzing the cutting and rejoining of the recombining DNA molecules.</text>
</comment>
<keyword evidence="4 6" id="KW-0238">DNA-binding</keyword>
<evidence type="ECO:0000256" key="1">
    <source>
        <dbReference type="ARBA" id="ARBA00003283"/>
    </source>
</evidence>
<dbReference type="GO" id="GO:0015074">
    <property type="term" value="P:DNA integration"/>
    <property type="evidence" value="ECO:0007669"/>
    <property type="project" value="UniProtKB-KW"/>
</dbReference>
<evidence type="ECO:0000256" key="2">
    <source>
        <dbReference type="ARBA" id="ARBA00008857"/>
    </source>
</evidence>
<dbReference type="PROSITE" id="PS51900">
    <property type="entry name" value="CB"/>
    <property type="match status" value="1"/>
</dbReference>
<dbReference type="InterPro" id="IPR004107">
    <property type="entry name" value="Integrase_SAM-like_N"/>
</dbReference>
<dbReference type="SUPFAM" id="SSF56349">
    <property type="entry name" value="DNA breaking-rejoining enzymes"/>
    <property type="match status" value="1"/>
</dbReference>
<gene>
    <name evidence="9" type="ORF">SAMN02910280_1111</name>
</gene>
<dbReference type="InterPro" id="IPR010998">
    <property type="entry name" value="Integrase_recombinase_N"/>
</dbReference>
<feature type="domain" description="Tyr recombinase" evidence="7">
    <location>
        <begin position="178"/>
        <end position="385"/>
    </location>
</feature>
<dbReference type="InterPro" id="IPR044068">
    <property type="entry name" value="CB"/>
</dbReference>
<dbReference type="InterPro" id="IPR013762">
    <property type="entry name" value="Integrase-like_cat_sf"/>
</dbReference>
<dbReference type="GO" id="GO:0003677">
    <property type="term" value="F:DNA binding"/>
    <property type="evidence" value="ECO:0007669"/>
    <property type="project" value="UniProtKB-UniRule"/>
</dbReference>
<reference evidence="9 10" key="1">
    <citation type="submission" date="2016-11" db="EMBL/GenBank/DDBJ databases">
        <authorList>
            <person name="Jaros S."/>
            <person name="Januszkiewicz K."/>
            <person name="Wedrychowicz H."/>
        </authorList>
    </citation>
    <scope>NUCLEOTIDE SEQUENCE [LARGE SCALE GENOMIC DNA]</scope>
    <source>
        <strain evidence="9 10">YL228</strain>
    </source>
</reference>
<sequence length="391" mass="45423">MSKNGNGDGSIYKDKKGRWRGQVNLPSADGKVRRKYFYGQTRKEVADKVAELMSQIKSNTYVEPCKVTLYEWLCEWLEIYCKPELRMTTYVNYELYIHKHIKDSIGRYRLSELTTAKFQQYYNEKAKNGRLDGKGGMNPKSLRNMHNMLHKALDQAVNMDMMLKNPTTYAVLPKYPKKEMRFFTVEEQKQLQEAIKGDRLEMPILIALYTGVRQGELLGLKWKYVHLDLKGESYIRIVETINRVKNTDPSIPTKTVLVVNRPKTTHSMRTIPLLPNIARRLAEYKAEQERIRKEKGFPYNDYVFTATNGMVLDPRDFQRDYKLLLKRNGIREINVHGLRHTFATRALESGMSPKTLSKILGHSSVGFTLDTYAHVTDELKAEEMAGMNEFL</sequence>
<feature type="domain" description="Core-binding (CB)" evidence="8">
    <location>
        <begin position="67"/>
        <end position="157"/>
    </location>
</feature>
<evidence type="ECO:0000313" key="9">
    <source>
        <dbReference type="EMBL" id="SFW21423.1"/>
    </source>
</evidence>